<dbReference type="RefSeq" id="WP_017377718.1">
    <property type="nucleotide sequence ID" value="NZ_CP012508.1"/>
</dbReference>
<dbReference type="EMBL" id="CP012508">
    <property type="protein sequence ID" value="ALB21860.1"/>
    <property type="molecule type" value="Genomic_DNA"/>
</dbReference>
<protein>
    <submittedName>
        <fullName evidence="1">Uncharacterized protein</fullName>
    </submittedName>
</protein>
<proteinExistence type="predicted"/>
<dbReference type="OrthoDB" id="5615850at2"/>
<evidence type="ECO:0000313" key="2">
    <source>
        <dbReference type="Proteomes" id="UP000029558"/>
    </source>
</evidence>
<sequence length="154" mass="15873">MSMKKNFIGVTAFLVATSVNSFAAESATGKLNITAKIVSGIAIEQTTAMAFGDIVLPNKAGVKEDASADGQMTVYGAPGSTVKVTWPAKTDINSGSDSLEVSVVTKGDGKSDVKDNLDEDGQLAVDVTGTIKDLMHDTVAGDYAGTLTFTAAYQ</sequence>
<reference evidence="1 2" key="1">
    <citation type="journal article" date="2014" name="Genome Announc.">
        <title>Comparative Genome Analysis of Two Isolates of the Fish Pathogen Piscirickettsia salmonis from Different Hosts Reveals Major Differences in Virulence-Associated Secretion Systems.</title>
        <authorList>
            <person name="Bohle H."/>
            <person name="Henriquez P."/>
            <person name="Grothusen H."/>
            <person name="Navas E."/>
            <person name="Sandoval A."/>
            <person name="Bustamante F."/>
            <person name="Bustos P."/>
            <person name="Mancilla M."/>
        </authorList>
    </citation>
    <scope>NUCLEOTIDE SEQUENCE [LARGE SCALE GENOMIC DNA]</scope>
    <source>
        <strain evidence="2">B1-32597</strain>
    </source>
</reference>
<dbReference type="InterPro" id="IPR025514">
    <property type="entry name" value="DUF4402"/>
</dbReference>
<dbReference type="AlphaFoldDB" id="A0A1L6T9L2"/>
<dbReference type="Pfam" id="PF14352">
    <property type="entry name" value="DUF4402"/>
    <property type="match status" value="1"/>
</dbReference>
<name>A0A1L6T9L2_PISSA</name>
<gene>
    <name evidence="1" type="ORF">KU39_676</name>
</gene>
<organism evidence="1 2">
    <name type="scientific">Piscirickettsia salmonis</name>
    <dbReference type="NCBI Taxonomy" id="1238"/>
    <lineage>
        <taxon>Bacteria</taxon>
        <taxon>Pseudomonadati</taxon>
        <taxon>Pseudomonadota</taxon>
        <taxon>Gammaproteobacteria</taxon>
        <taxon>Thiotrichales</taxon>
        <taxon>Piscirickettsiaceae</taxon>
        <taxon>Piscirickettsia</taxon>
    </lineage>
</organism>
<evidence type="ECO:0000313" key="1">
    <source>
        <dbReference type="EMBL" id="ALB21860.1"/>
    </source>
</evidence>
<accession>A0A1L6T9L2</accession>
<dbReference type="Proteomes" id="UP000029558">
    <property type="component" value="Chromosome"/>
</dbReference>